<evidence type="ECO:0000313" key="1">
    <source>
        <dbReference type="EMBL" id="KAK9512328.1"/>
    </source>
</evidence>
<reference evidence="1 2" key="1">
    <citation type="submission" date="2022-12" db="EMBL/GenBank/DDBJ databases">
        <title>Chromosome-level genome assembly of true bugs.</title>
        <authorList>
            <person name="Ma L."/>
            <person name="Li H."/>
        </authorList>
    </citation>
    <scope>NUCLEOTIDE SEQUENCE [LARGE SCALE GENOMIC DNA]</scope>
    <source>
        <strain evidence="1">Lab_2022b</strain>
    </source>
</reference>
<keyword evidence="2" id="KW-1185">Reference proteome</keyword>
<dbReference type="AlphaFoldDB" id="A0AAW1DS87"/>
<comment type="caution">
    <text evidence="1">The sequence shown here is derived from an EMBL/GenBank/DDBJ whole genome shotgun (WGS) entry which is preliminary data.</text>
</comment>
<dbReference type="EMBL" id="JAPXFL010000001">
    <property type="protein sequence ID" value="KAK9512328.1"/>
    <property type="molecule type" value="Genomic_DNA"/>
</dbReference>
<accession>A0AAW1DS87</accession>
<gene>
    <name evidence="1" type="ORF">O3M35_000776</name>
</gene>
<name>A0AAW1DS87_9HEMI</name>
<protein>
    <submittedName>
        <fullName evidence="1">Uncharacterized protein</fullName>
    </submittedName>
</protein>
<sequence>MWILDNFDLHHIRHINPGGTFSAGEAEKLGGYYNSKYNEVNLPGDGVYHFPYLWNPPKTKDVGETTVASFKKKIITPRSKFVIKWNPKSYVTDAP</sequence>
<evidence type="ECO:0000313" key="2">
    <source>
        <dbReference type="Proteomes" id="UP001461498"/>
    </source>
</evidence>
<organism evidence="1 2">
    <name type="scientific">Rhynocoris fuscipes</name>
    <dbReference type="NCBI Taxonomy" id="488301"/>
    <lineage>
        <taxon>Eukaryota</taxon>
        <taxon>Metazoa</taxon>
        <taxon>Ecdysozoa</taxon>
        <taxon>Arthropoda</taxon>
        <taxon>Hexapoda</taxon>
        <taxon>Insecta</taxon>
        <taxon>Pterygota</taxon>
        <taxon>Neoptera</taxon>
        <taxon>Paraneoptera</taxon>
        <taxon>Hemiptera</taxon>
        <taxon>Heteroptera</taxon>
        <taxon>Panheteroptera</taxon>
        <taxon>Cimicomorpha</taxon>
        <taxon>Reduviidae</taxon>
        <taxon>Harpactorinae</taxon>
        <taxon>Harpactorini</taxon>
        <taxon>Rhynocoris</taxon>
    </lineage>
</organism>
<proteinExistence type="predicted"/>
<dbReference type="Proteomes" id="UP001461498">
    <property type="component" value="Unassembled WGS sequence"/>
</dbReference>